<keyword evidence="2" id="KW-0547">Nucleotide-binding</keyword>
<keyword evidence="5" id="KW-0805">Transcription regulation</keyword>
<dbReference type="GO" id="GO:0005524">
    <property type="term" value="F:ATP binding"/>
    <property type="evidence" value="ECO:0007669"/>
    <property type="project" value="UniProtKB-KW"/>
</dbReference>
<dbReference type="SMART" id="SM00448">
    <property type="entry name" value="REC"/>
    <property type="match status" value="1"/>
</dbReference>
<evidence type="ECO:0000313" key="11">
    <source>
        <dbReference type="EMBL" id="MBD1400405.1"/>
    </source>
</evidence>
<dbReference type="PROSITE" id="PS00676">
    <property type="entry name" value="SIGMA54_INTERACT_2"/>
    <property type="match status" value="1"/>
</dbReference>
<dbReference type="PROSITE" id="PS00675">
    <property type="entry name" value="SIGMA54_INTERACT_1"/>
    <property type="match status" value="1"/>
</dbReference>
<dbReference type="SUPFAM" id="SSF52172">
    <property type="entry name" value="CheY-like"/>
    <property type="match status" value="1"/>
</dbReference>
<sequence length="453" mass="50368">MAGIYRNLLIIDDEAAMRHMLRLVLEEQGYRITEAANGVEALARLGKEKFDLILSDIRMPDMDGLTFLKHPEVAVLDATIIMMSAYGSIDTALECIKSGAYDYISKPFKPDEVILTLRKAEERLQLQHENVSLKQALSRYHTGFSIADIIHTSPKMTLLLDQVRKVAATDSPVLIKGETGTGKELIARALHSESGRNGEFLAINCSALTSGLLESELFGHVKGAFTGADREKQGLFAIAANGTLLLDEIADLPLELQPKLLRVLQEGEIRKVGGTRTEKVSARVVAAAGRDLWEAVQAGDFRSDLYYRLAVVDLHIPPLRERPDDIAVLARHFLQRICAREHRSVPLLTDIAIGQLRRHNWPGNIRELENYLEKALIFSVADELELPPLGPAARPRDASPAEDLSLKSAARRLEEEYIRQALERTGGNRTQAAQLLDLSLRALMYKIKDYGIN</sequence>
<dbReference type="InterPro" id="IPR009057">
    <property type="entry name" value="Homeodomain-like_sf"/>
</dbReference>
<protein>
    <submittedName>
        <fullName evidence="11">Sigma-54-dependent Fis family transcriptional regulator</fullName>
    </submittedName>
</protein>
<dbReference type="Pfam" id="PF00072">
    <property type="entry name" value="Response_reg"/>
    <property type="match status" value="1"/>
</dbReference>
<keyword evidence="12" id="KW-1185">Reference proteome</keyword>
<dbReference type="InterPro" id="IPR011006">
    <property type="entry name" value="CheY-like_superfamily"/>
</dbReference>
<dbReference type="SMART" id="SM00382">
    <property type="entry name" value="AAA"/>
    <property type="match status" value="1"/>
</dbReference>
<evidence type="ECO:0000256" key="5">
    <source>
        <dbReference type="ARBA" id="ARBA00023015"/>
    </source>
</evidence>
<keyword evidence="7" id="KW-0804">Transcription</keyword>
<dbReference type="SUPFAM" id="SSF46689">
    <property type="entry name" value="Homeodomain-like"/>
    <property type="match status" value="1"/>
</dbReference>
<name>A0A8J6QRR0_9BACT</name>
<dbReference type="FunFam" id="3.40.50.300:FF:000006">
    <property type="entry name" value="DNA-binding transcriptional regulator NtrC"/>
    <property type="match status" value="1"/>
</dbReference>
<evidence type="ECO:0000259" key="10">
    <source>
        <dbReference type="PROSITE" id="PS50110"/>
    </source>
</evidence>
<dbReference type="Gene3D" id="1.10.10.60">
    <property type="entry name" value="Homeodomain-like"/>
    <property type="match status" value="1"/>
</dbReference>
<dbReference type="InterPro" id="IPR001789">
    <property type="entry name" value="Sig_transdc_resp-reg_receiver"/>
</dbReference>
<feature type="domain" description="Response regulatory" evidence="10">
    <location>
        <begin position="7"/>
        <end position="121"/>
    </location>
</feature>
<dbReference type="GO" id="GO:0000160">
    <property type="term" value="P:phosphorelay signal transduction system"/>
    <property type="evidence" value="ECO:0007669"/>
    <property type="project" value="UniProtKB-KW"/>
</dbReference>
<reference evidence="11" key="1">
    <citation type="submission" date="2020-09" db="EMBL/GenBank/DDBJ databases">
        <title>Pelobacter alkaliphilus sp. nov., a novel anaerobic arsenate-reducing bacterium from terrestrial mud volcano.</title>
        <authorList>
            <person name="Khomyakova M.A."/>
            <person name="Merkel A.Y."/>
            <person name="Slobodkin A.I."/>
        </authorList>
    </citation>
    <scope>NUCLEOTIDE SEQUENCE</scope>
    <source>
        <strain evidence="11">M08fum</strain>
    </source>
</reference>
<proteinExistence type="predicted"/>
<dbReference type="InterPro" id="IPR025662">
    <property type="entry name" value="Sigma_54_int_dom_ATP-bd_1"/>
</dbReference>
<dbReference type="InterPro" id="IPR002078">
    <property type="entry name" value="Sigma_54_int"/>
</dbReference>
<dbReference type="FunFam" id="3.40.50.2300:FF:000018">
    <property type="entry name" value="DNA-binding transcriptional regulator NtrC"/>
    <property type="match status" value="1"/>
</dbReference>
<gene>
    <name evidence="11" type="ORF">ICT70_06955</name>
</gene>
<feature type="domain" description="Sigma-54 factor interaction" evidence="9">
    <location>
        <begin position="149"/>
        <end position="377"/>
    </location>
</feature>
<dbReference type="Pfam" id="PF00158">
    <property type="entry name" value="Sigma54_activat"/>
    <property type="match status" value="1"/>
</dbReference>
<dbReference type="InterPro" id="IPR025944">
    <property type="entry name" value="Sigma_54_int_dom_CS"/>
</dbReference>
<evidence type="ECO:0000256" key="8">
    <source>
        <dbReference type="PROSITE-ProRule" id="PRU00169"/>
    </source>
</evidence>
<dbReference type="Gene3D" id="1.10.8.60">
    <property type="match status" value="1"/>
</dbReference>
<dbReference type="GO" id="GO:0006355">
    <property type="term" value="P:regulation of DNA-templated transcription"/>
    <property type="evidence" value="ECO:0007669"/>
    <property type="project" value="InterPro"/>
</dbReference>
<dbReference type="AlphaFoldDB" id="A0A8J6QRR0"/>
<dbReference type="Pfam" id="PF02954">
    <property type="entry name" value="HTH_8"/>
    <property type="match status" value="1"/>
</dbReference>
<keyword evidence="3" id="KW-0067">ATP-binding</keyword>
<dbReference type="PANTHER" id="PTHR32071">
    <property type="entry name" value="TRANSCRIPTIONAL REGULATORY PROTEIN"/>
    <property type="match status" value="1"/>
</dbReference>
<keyword evidence="4" id="KW-0902">Two-component regulatory system</keyword>
<comment type="caution">
    <text evidence="11">The sequence shown here is derived from an EMBL/GenBank/DDBJ whole genome shotgun (WGS) entry which is preliminary data.</text>
</comment>
<dbReference type="SUPFAM" id="SSF52540">
    <property type="entry name" value="P-loop containing nucleoside triphosphate hydrolases"/>
    <property type="match status" value="1"/>
</dbReference>
<evidence type="ECO:0000256" key="2">
    <source>
        <dbReference type="ARBA" id="ARBA00022741"/>
    </source>
</evidence>
<dbReference type="InterPro" id="IPR002197">
    <property type="entry name" value="HTH_Fis"/>
</dbReference>
<dbReference type="Gene3D" id="3.40.50.2300">
    <property type="match status" value="1"/>
</dbReference>
<dbReference type="Pfam" id="PF25601">
    <property type="entry name" value="AAA_lid_14"/>
    <property type="match status" value="1"/>
</dbReference>
<dbReference type="InterPro" id="IPR003593">
    <property type="entry name" value="AAA+_ATPase"/>
</dbReference>
<evidence type="ECO:0000259" key="9">
    <source>
        <dbReference type="PROSITE" id="PS50045"/>
    </source>
</evidence>
<evidence type="ECO:0000256" key="3">
    <source>
        <dbReference type="ARBA" id="ARBA00022840"/>
    </source>
</evidence>
<dbReference type="InterPro" id="IPR025943">
    <property type="entry name" value="Sigma_54_int_dom_ATP-bd_2"/>
</dbReference>
<dbReference type="Proteomes" id="UP000632828">
    <property type="component" value="Unassembled WGS sequence"/>
</dbReference>
<dbReference type="Gene3D" id="3.40.50.300">
    <property type="entry name" value="P-loop containing nucleotide triphosphate hydrolases"/>
    <property type="match status" value="1"/>
</dbReference>
<dbReference type="CDD" id="cd00009">
    <property type="entry name" value="AAA"/>
    <property type="match status" value="1"/>
</dbReference>
<keyword evidence="1 8" id="KW-0597">Phosphoprotein</keyword>
<dbReference type="GO" id="GO:0043565">
    <property type="term" value="F:sequence-specific DNA binding"/>
    <property type="evidence" value="ECO:0007669"/>
    <property type="project" value="InterPro"/>
</dbReference>
<accession>A0A8J6QRR0</accession>
<evidence type="ECO:0000256" key="4">
    <source>
        <dbReference type="ARBA" id="ARBA00023012"/>
    </source>
</evidence>
<dbReference type="InterPro" id="IPR058031">
    <property type="entry name" value="AAA_lid_NorR"/>
</dbReference>
<evidence type="ECO:0000256" key="7">
    <source>
        <dbReference type="ARBA" id="ARBA00023163"/>
    </source>
</evidence>
<dbReference type="InterPro" id="IPR027417">
    <property type="entry name" value="P-loop_NTPase"/>
</dbReference>
<feature type="modified residue" description="4-aspartylphosphate" evidence="8">
    <location>
        <position position="56"/>
    </location>
</feature>
<dbReference type="PROSITE" id="PS50110">
    <property type="entry name" value="RESPONSE_REGULATORY"/>
    <property type="match status" value="1"/>
</dbReference>
<keyword evidence="6" id="KW-0238">DNA-binding</keyword>
<dbReference type="EMBL" id="JACWUN010000006">
    <property type="protein sequence ID" value="MBD1400405.1"/>
    <property type="molecule type" value="Genomic_DNA"/>
</dbReference>
<dbReference type="RefSeq" id="WP_191154873.1">
    <property type="nucleotide sequence ID" value="NZ_JACWUN010000006.1"/>
</dbReference>
<dbReference type="PROSITE" id="PS50045">
    <property type="entry name" value="SIGMA54_INTERACT_4"/>
    <property type="match status" value="1"/>
</dbReference>
<evidence type="ECO:0000256" key="6">
    <source>
        <dbReference type="ARBA" id="ARBA00023125"/>
    </source>
</evidence>
<evidence type="ECO:0000256" key="1">
    <source>
        <dbReference type="ARBA" id="ARBA00022553"/>
    </source>
</evidence>
<evidence type="ECO:0000313" key="12">
    <source>
        <dbReference type="Proteomes" id="UP000632828"/>
    </source>
</evidence>
<dbReference type="PROSITE" id="PS00688">
    <property type="entry name" value="SIGMA54_INTERACT_3"/>
    <property type="match status" value="1"/>
</dbReference>
<organism evidence="11 12">
    <name type="scientific">Pelovirga terrestris</name>
    <dbReference type="NCBI Taxonomy" id="2771352"/>
    <lineage>
        <taxon>Bacteria</taxon>
        <taxon>Pseudomonadati</taxon>
        <taxon>Thermodesulfobacteriota</taxon>
        <taxon>Desulfuromonadia</taxon>
        <taxon>Geobacterales</taxon>
        <taxon>Geobacteraceae</taxon>
        <taxon>Pelovirga</taxon>
    </lineage>
</organism>
<dbReference type="PANTHER" id="PTHR32071:SF113">
    <property type="entry name" value="ALGINATE BIOSYNTHESIS TRANSCRIPTIONAL REGULATORY PROTEIN ALGB"/>
    <property type="match status" value="1"/>
</dbReference>
<dbReference type="PRINTS" id="PR01590">
    <property type="entry name" value="HTHFIS"/>
</dbReference>